<evidence type="ECO:0000313" key="2">
    <source>
        <dbReference type="EMBL" id="KAF8777373.1"/>
    </source>
</evidence>
<dbReference type="EMBL" id="JABXBU010002072">
    <property type="protein sequence ID" value="KAF8777373.1"/>
    <property type="molecule type" value="Genomic_DNA"/>
</dbReference>
<name>A0A8T0EN98_ARGBR</name>
<feature type="compositionally biased region" description="Polar residues" evidence="1">
    <location>
        <begin position="15"/>
        <end position="24"/>
    </location>
</feature>
<feature type="region of interest" description="Disordered" evidence="1">
    <location>
        <begin position="1"/>
        <end position="24"/>
    </location>
</feature>
<keyword evidence="3" id="KW-1185">Reference proteome</keyword>
<accession>A0A8T0EN98</accession>
<reference evidence="2" key="2">
    <citation type="submission" date="2020-06" db="EMBL/GenBank/DDBJ databases">
        <authorList>
            <person name="Sheffer M."/>
        </authorList>
    </citation>
    <scope>NUCLEOTIDE SEQUENCE</scope>
</reference>
<evidence type="ECO:0000256" key="1">
    <source>
        <dbReference type="SAM" id="MobiDB-lite"/>
    </source>
</evidence>
<protein>
    <submittedName>
        <fullName evidence="2">Uncharacterized protein</fullName>
    </submittedName>
</protein>
<gene>
    <name evidence="2" type="ORF">HNY73_014241</name>
</gene>
<sequence length="434" mass="48200">MPAHKLILNPFGPSNDKNSSSLPTNLPAFELQWYDDPQKSTQSEMFPNDKNFSLETSRDPGCSAGVSGISVPHKEPSMASSSAQADVLSCESLSSGEVDRALGSCPLDSEPEKKEFSVIFPIFVLCGVILPARSSFPLSINRNEDLNEENRILHRRIKEGAANTADKNIQCNLTDIVEDEAPVAPAVAVVDLQAAVGEEEMAVLADEPPQVPVQALPPPPIQIQPQQVVFPQLTLANGRRPRVDGPVKYYKNKKRPSYQHRLEDIDMDIMNEISFMIEILVTSILCGGLYKIYNFSHFRNVNDIYLYDLQIFQIYKNCLFLPQRDKNAPVVSMALYRRVMAQFLGEGSYPAFEVERGLPELEAPDLSDGNNELIKQIFPLAQRLAAFQERKTVLEKDVAFALSFAGRKVSALVAHPYLLASQPSSTNPMKCRCS</sequence>
<reference evidence="2" key="1">
    <citation type="journal article" date="2020" name="bioRxiv">
        <title>Chromosome-level reference genome of the European wasp spider Argiope bruennichi: a resource for studies on range expansion and evolutionary adaptation.</title>
        <authorList>
            <person name="Sheffer M.M."/>
            <person name="Hoppe A."/>
            <person name="Krehenwinkel H."/>
            <person name="Uhl G."/>
            <person name="Kuss A.W."/>
            <person name="Jensen L."/>
            <person name="Jensen C."/>
            <person name="Gillespie R.G."/>
            <person name="Hoff K.J."/>
            <person name="Prost S."/>
        </authorList>
    </citation>
    <scope>NUCLEOTIDE SEQUENCE</scope>
</reference>
<proteinExistence type="predicted"/>
<evidence type="ECO:0000313" key="3">
    <source>
        <dbReference type="Proteomes" id="UP000807504"/>
    </source>
</evidence>
<dbReference type="Proteomes" id="UP000807504">
    <property type="component" value="Unassembled WGS sequence"/>
</dbReference>
<comment type="caution">
    <text evidence="2">The sequence shown here is derived from an EMBL/GenBank/DDBJ whole genome shotgun (WGS) entry which is preliminary data.</text>
</comment>
<dbReference type="AlphaFoldDB" id="A0A8T0EN98"/>
<organism evidence="2 3">
    <name type="scientific">Argiope bruennichi</name>
    <name type="common">Wasp spider</name>
    <name type="synonym">Aranea bruennichi</name>
    <dbReference type="NCBI Taxonomy" id="94029"/>
    <lineage>
        <taxon>Eukaryota</taxon>
        <taxon>Metazoa</taxon>
        <taxon>Ecdysozoa</taxon>
        <taxon>Arthropoda</taxon>
        <taxon>Chelicerata</taxon>
        <taxon>Arachnida</taxon>
        <taxon>Araneae</taxon>
        <taxon>Araneomorphae</taxon>
        <taxon>Entelegynae</taxon>
        <taxon>Araneoidea</taxon>
        <taxon>Araneidae</taxon>
        <taxon>Argiope</taxon>
    </lineage>
</organism>